<name>A0A4R6VTX2_9HYPH</name>
<protein>
    <submittedName>
        <fullName evidence="2">Putative glyoxalase superfamily protein PhnB</fullName>
    </submittedName>
</protein>
<dbReference type="InterPro" id="IPR004360">
    <property type="entry name" value="Glyas_Fos-R_dOase_dom"/>
</dbReference>
<organism evidence="2 3">
    <name type="scientific">Maritalea mobilis</name>
    <dbReference type="NCBI Taxonomy" id="483324"/>
    <lineage>
        <taxon>Bacteria</taxon>
        <taxon>Pseudomonadati</taxon>
        <taxon>Pseudomonadota</taxon>
        <taxon>Alphaproteobacteria</taxon>
        <taxon>Hyphomicrobiales</taxon>
        <taxon>Devosiaceae</taxon>
        <taxon>Maritalea</taxon>
    </lineage>
</organism>
<dbReference type="InterPro" id="IPR037523">
    <property type="entry name" value="VOC_core"/>
</dbReference>
<accession>A0A4R6VTX2</accession>
<dbReference type="Gene3D" id="3.10.180.10">
    <property type="entry name" value="2,3-Dihydroxybiphenyl 1,2-Dioxygenase, domain 1"/>
    <property type="match status" value="1"/>
</dbReference>
<evidence type="ECO:0000313" key="3">
    <source>
        <dbReference type="Proteomes" id="UP000295391"/>
    </source>
</evidence>
<dbReference type="PANTHER" id="PTHR36503:SF3">
    <property type="entry name" value="BLR0126 PROTEIN"/>
    <property type="match status" value="1"/>
</dbReference>
<proteinExistence type="predicted"/>
<dbReference type="InterPro" id="IPR029068">
    <property type="entry name" value="Glyas_Bleomycin-R_OHBP_Dase"/>
</dbReference>
<dbReference type="EMBL" id="SNYR01000002">
    <property type="protein sequence ID" value="TDQ63631.1"/>
    <property type="molecule type" value="Genomic_DNA"/>
</dbReference>
<feature type="domain" description="VOC" evidence="1">
    <location>
        <begin position="1"/>
        <end position="118"/>
    </location>
</feature>
<dbReference type="Pfam" id="PF00903">
    <property type="entry name" value="Glyoxalase"/>
    <property type="match status" value="1"/>
</dbReference>
<reference evidence="2 3" key="1">
    <citation type="submission" date="2019-03" db="EMBL/GenBank/DDBJ databases">
        <title>Genomic Encyclopedia of Type Strains, Phase III (KMG-III): the genomes of soil and plant-associated and newly described type strains.</title>
        <authorList>
            <person name="Whitman W."/>
        </authorList>
    </citation>
    <scope>NUCLEOTIDE SEQUENCE [LARGE SCALE GENOMIC DNA]</scope>
    <source>
        <strain evidence="2 3">CGMCC 1.7002</strain>
    </source>
</reference>
<dbReference type="SUPFAM" id="SSF54593">
    <property type="entry name" value="Glyoxalase/Bleomycin resistance protein/Dihydroxybiphenyl dioxygenase"/>
    <property type="match status" value="1"/>
</dbReference>
<dbReference type="Proteomes" id="UP000295391">
    <property type="component" value="Unassembled WGS sequence"/>
</dbReference>
<comment type="caution">
    <text evidence="2">The sequence shown here is derived from an EMBL/GenBank/DDBJ whole genome shotgun (WGS) entry which is preliminary data.</text>
</comment>
<gene>
    <name evidence="2" type="ORF">ATL17_1638</name>
</gene>
<dbReference type="OrthoDB" id="9791602at2"/>
<dbReference type="PROSITE" id="PS51819">
    <property type="entry name" value="VOC"/>
    <property type="match status" value="1"/>
</dbReference>
<keyword evidence="3" id="KW-1185">Reference proteome</keyword>
<dbReference type="RefSeq" id="WP_133572301.1">
    <property type="nucleotide sequence ID" value="NZ_SNYR01000002.1"/>
</dbReference>
<sequence length="121" mass="13732">MLKQPRYVIAVKDLAKSSAFYRDKLGFEVIEIEDKGWRFFVRDNVTIMAGDCPDEMAASETGDHSYMAYIVAEDVDVLFAEYEANGVEIIKTLRDEAHGMREFGIRTIDGHRLMFGQSISA</sequence>
<dbReference type="AlphaFoldDB" id="A0A4R6VTX2"/>
<evidence type="ECO:0000259" key="1">
    <source>
        <dbReference type="PROSITE" id="PS51819"/>
    </source>
</evidence>
<dbReference type="PANTHER" id="PTHR36503">
    <property type="entry name" value="BLR2520 PROTEIN"/>
    <property type="match status" value="1"/>
</dbReference>
<evidence type="ECO:0000313" key="2">
    <source>
        <dbReference type="EMBL" id="TDQ63631.1"/>
    </source>
</evidence>